<evidence type="ECO:0000313" key="1">
    <source>
        <dbReference type="EMBL" id="KUG15070.1"/>
    </source>
</evidence>
<dbReference type="AlphaFoldDB" id="A0A0W8F2V5"/>
<dbReference type="Gene3D" id="1.10.10.10">
    <property type="entry name" value="Winged helix-like DNA-binding domain superfamily/Winged helix DNA-binding domain"/>
    <property type="match status" value="1"/>
</dbReference>
<dbReference type="InterPro" id="IPR036388">
    <property type="entry name" value="WH-like_DNA-bd_sf"/>
</dbReference>
<comment type="caution">
    <text evidence="1">The sequence shown here is derived from an EMBL/GenBank/DDBJ whole genome shotgun (WGS) entry which is preliminary data.</text>
</comment>
<dbReference type="Pfam" id="PF04255">
    <property type="entry name" value="DUF433"/>
    <property type="match status" value="1"/>
</dbReference>
<dbReference type="InterPro" id="IPR009057">
    <property type="entry name" value="Homeodomain-like_sf"/>
</dbReference>
<name>A0A0W8F2V5_9ZZZZ</name>
<evidence type="ECO:0008006" key="2">
    <source>
        <dbReference type="Google" id="ProtNLM"/>
    </source>
</evidence>
<dbReference type="PANTHER" id="PTHR34849:SF3">
    <property type="entry name" value="SSR2962 PROTEIN"/>
    <property type="match status" value="1"/>
</dbReference>
<organism evidence="1">
    <name type="scientific">hydrocarbon metagenome</name>
    <dbReference type="NCBI Taxonomy" id="938273"/>
    <lineage>
        <taxon>unclassified sequences</taxon>
        <taxon>metagenomes</taxon>
        <taxon>ecological metagenomes</taxon>
    </lineage>
</organism>
<dbReference type="SUPFAM" id="SSF46689">
    <property type="entry name" value="Homeodomain-like"/>
    <property type="match status" value="1"/>
</dbReference>
<gene>
    <name evidence="1" type="ORF">ASZ90_015289</name>
</gene>
<protein>
    <recommendedName>
        <fullName evidence="2">DUF433 domain-containing protein</fullName>
    </recommendedName>
</protein>
<proteinExistence type="predicted"/>
<dbReference type="InterPro" id="IPR007367">
    <property type="entry name" value="DUF433"/>
</dbReference>
<accession>A0A0W8F2V5</accession>
<dbReference type="PANTHER" id="PTHR34849">
    <property type="entry name" value="SSL5025 PROTEIN"/>
    <property type="match status" value="1"/>
</dbReference>
<reference evidence="1" key="1">
    <citation type="journal article" date="2015" name="Proc. Natl. Acad. Sci. U.S.A.">
        <title>Networks of energetic and metabolic interactions define dynamics in microbial communities.</title>
        <authorList>
            <person name="Embree M."/>
            <person name="Liu J.K."/>
            <person name="Al-Bassam M.M."/>
            <person name="Zengler K."/>
        </authorList>
    </citation>
    <scope>NUCLEOTIDE SEQUENCE</scope>
</reference>
<dbReference type="EMBL" id="LNQE01001591">
    <property type="protein sequence ID" value="KUG15070.1"/>
    <property type="molecule type" value="Genomic_DNA"/>
</dbReference>
<sequence>MKPVSRIILDPSILAGKPVIRGTRVPVDLVLELLASGWQEATIIEEYPMLEHEDILACIRYAHEIVLSERVYSTVNKEQIVG</sequence>